<dbReference type="PANTHER" id="PTHR43156">
    <property type="entry name" value="STAGE II SPORULATION PROTEIN E-RELATED"/>
    <property type="match status" value="1"/>
</dbReference>
<dbReference type="SUPFAM" id="SSF81606">
    <property type="entry name" value="PP2C-like"/>
    <property type="match status" value="1"/>
</dbReference>
<dbReference type="EMBL" id="JANDBC010000001">
    <property type="protein sequence ID" value="MCP9291606.1"/>
    <property type="molecule type" value="Genomic_DNA"/>
</dbReference>
<proteinExistence type="predicted"/>
<keyword evidence="1" id="KW-0378">Hydrolase</keyword>
<evidence type="ECO:0000313" key="3">
    <source>
        <dbReference type="EMBL" id="MCP9291606.1"/>
    </source>
</evidence>
<dbReference type="Gene3D" id="3.60.40.10">
    <property type="entry name" value="PPM-type phosphatase domain"/>
    <property type="match status" value="1"/>
</dbReference>
<comment type="caution">
    <text evidence="3">The sequence shown here is derived from an EMBL/GenBank/DDBJ whole genome shotgun (WGS) entry which is preliminary data.</text>
</comment>
<dbReference type="InterPro" id="IPR029016">
    <property type="entry name" value="GAF-like_dom_sf"/>
</dbReference>
<organism evidence="3 4">
    <name type="scientific">Gracilimonas sediminicola</name>
    <dbReference type="NCBI Taxonomy" id="2952158"/>
    <lineage>
        <taxon>Bacteria</taxon>
        <taxon>Pseudomonadati</taxon>
        <taxon>Balneolota</taxon>
        <taxon>Balneolia</taxon>
        <taxon>Balneolales</taxon>
        <taxon>Balneolaceae</taxon>
        <taxon>Gracilimonas</taxon>
    </lineage>
</organism>
<feature type="domain" description="PPM-type phosphatase" evidence="2">
    <location>
        <begin position="356"/>
        <end position="574"/>
    </location>
</feature>
<sequence>MDTKTSLSNTEERQSRFELRTLLETSRMLIESQEPDFVLNNLLLITMGKLLVPKGMILINKGSNHFYLVSKIKGKSNLDEDDSVQLEFPEAELDRTVLKAEEFPEISKKLGLAEGSIFFNLRTTNHHLGFLCLGPKGNKQPLTASELEFIESLTIISSVAIANSRMFQELRLINRKLDRKVHDLNTLLELSKDFNLMVDRDEIARTFKFAMLGQMLIRTFFFVLDIDGEKSIVSSSGLKEQPTDKELNTLFELEDVFYCDEEHDCPFLEKNGIKLLIALRFQNEKIGVVGVGAPANKEPYGKEQVNFLQSLGNLALLTIQKTLLLEERIEKQRMEEELNLAKTIQQGLLPSPIPTIEGFDLEATNISSRQVGGDYFDVLETPDNGHILAIADVTGKGVPASLLMANLQSMLHALAPIDITLAEATGSINDIIHKNTPADKFITFFWGKISADGKQFDYVNAGHNNPMLFKKGSKEPVELDAGGVILGAMPSMMPYDSASIDLQAGDTLIFYTDGVTEAMNPEQTEEYEEERLIQCIQSHLEKSSSEIMNAVIDDIMDFSDGIQYDDITILVLKVN</sequence>
<dbReference type="RefSeq" id="WP_255134469.1">
    <property type="nucleotide sequence ID" value="NZ_JANDBC010000001.1"/>
</dbReference>
<dbReference type="GO" id="GO:0016791">
    <property type="term" value="F:phosphatase activity"/>
    <property type="evidence" value="ECO:0007669"/>
    <property type="project" value="TreeGrafter"/>
</dbReference>
<dbReference type="Proteomes" id="UP001139125">
    <property type="component" value="Unassembled WGS sequence"/>
</dbReference>
<evidence type="ECO:0000313" key="4">
    <source>
        <dbReference type="Proteomes" id="UP001139125"/>
    </source>
</evidence>
<dbReference type="SMART" id="SM00331">
    <property type="entry name" value="PP2C_SIG"/>
    <property type="match status" value="1"/>
</dbReference>
<dbReference type="SUPFAM" id="SSF55781">
    <property type="entry name" value="GAF domain-like"/>
    <property type="match status" value="2"/>
</dbReference>
<dbReference type="Gene3D" id="3.30.450.40">
    <property type="match status" value="1"/>
</dbReference>
<reference evidence="3" key="1">
    <citation type="submission" date="2022-06" db="EMBL/GenBank/DDBJ databases">
        <title>Gracilimonas sp. CAU 1638 isolated from sea sediment.</title>
        <authorList>
            <person name="Kim W."/>
        </authorList>
    </citation>
    <scope>NUCLEOTIDE SEQUENCE</scope>
    <source>
        <strain evidence="3">CAU 1638</strain>
    </source>
</reference>
<dbReference type="PANTHER" id="PTHR43156:SF2">
    <property type="entry name" value="STAGE II SPORULATION PROTEIN E"/>
    <property type="match status" value="1"/>
</dbReference>
<protein>
    <submittedName>
        <fullName evidence="3">SpoIIE family protein phosphatase</fullName>
    </submittedName>
</protein>
<evidence type="ECO:0000256" key="1">
    <source>
        <dbReference type="ARBA" id="ARBA00022801"/>
    </source>
</evidence>
<accession>A0A9X2L3C6</accession>
<dbReference type="AlphaFoldDB" id="A0A9X2L3C6"/>
<dbReference type="InterPro" id="IPR052016">
    <property type="entry name" value="Bact_Sigma-Reg"/>
</dbReference>
<dbReference type="Pfam" id="PF07228">
    <property type="entry name" value="SpoIIE"/>
    <property type="match status" value="1"/>
</dbReference>
<keyword evidence="4" id="KW-1185">Reference proteome</keyword>
<evidence type="ECO:0000259" key="2">
    <source>
        <dbReference type="SMART" id="SM00331"/>
    </source>
</evidence>
<name>A0A9X2L3C6_9BACT</name>
<dbReference type="InterPro" id="IPR001932">
    <property type="entry name" value="PPM-type_phosphatase-like_dom"/>
</dbReference>
<gene>
    <name evidence="3" type="ORF">NM125_08430</name>
</gene>
<dbReference type="InterPro" id="IPR036457">
    <property type="entry name" value="PPM-type-like_dom_sf"/>
</dbReference>